<evidence type="ECO:0000256" key="3">
    <source>
        <dbReference type="ARBA" id="ARBA00022840"/>
    </source>
</evidence>
<reference evidence="6" key="1">
    <citation type="journal article" date="2021" name="Sci. Adv.">
        <title>The American lobster genome reveals insights on longevity, neural, and immune adaptations.</title>
        <authorList>
            <person name="Polinski J.M."/>
            <person name="Zimin A.V."/>
            <person name="Clark K.F."/>
            <person name="Kohn A.B."/>
            <person name="Sadowski N."/>
            <person name="Timp W."/>
            <person name="Ptitsyn A."/>
            <person name="Khanna P."/>
            <person name="Romanova D.Y."/>
            <person name="Williams P."/>
            <person name="Greenwood S.J."/>
            <person name="Moroz L.L."/>
            <person name="Walt D.R."/>
            <person name="Bodnar A.G."/>
        </authorList>
    </citation>
    <scope>NUCLEOTIDE SEQUENCE</scope>
    <source>
        <strain evidence="6">GMGI-L3</strain>
    </source>
</reference>
<evidence type="ECO:0000313" key="6">
    <source>
        <dbReference type="EMBL" id="KAG7177748.1"/>
    </source>
</evidence>
<dbReference type="OrthoDB" id="2401965at2759"/>
<keyword evidence="7" id="KW-1185">Reference proteome</keyword>
<keyword evidence="4 6" id="KW-0346">Stress response</keyword>
<dbReference type="PANTHER" id="PTHR19375">
    <property type="entry name" value="HEAT SHOCK PROTEIN 70KDA"/>
    <property type="match status" value="1"/>
</dbReference>
<evidence type="ECO:0000256" key="4">
    <source>
        <dbReference type="ARBA" id="ARBA00023016"/>
    </source>
</evidence>
<dbReference type="GO" id="GO:0006950">
    <property type="term" value="P:response to stress"/>
    <property type="evidence" value="ECO:0007669"/>
    <property type="project" value="UniProtKB-ARBA"/>
</dbReference>
<evidence type="ECO:0000256" key="5">
    <source>
        <dbReference type="RuleBase" id="RU003322"/>
    </source>
</evidence>
<sequence length="597" mass="66196">MSGRPAIGIDLGTCNSCVAVFRDDKVQVIANDCGNYTTPSWVAFTSTTRVVGDAAKDQVATNPVNTVWGVKRLTDNKLSDVNVQSDMKHWPFTLISSNMKPKIEVTYKGENETLYLEQVTAMVLSKLKETAEAHLGTTVMDAVITVPSKFNTCQRQATRDAGTVAGLNVLRIISEPTAAAIAYGLRKKFCEERNVLIFDVGGGYTSVSVVTIGDGTFEVKSTAGDTHLGGEDFDNRLVNHFLQEFKRKYQKDISGHKRARCRLRTACESAKRSLSCSTRASVAIDSLFEDINFYTSITRSQFEELCADLFRGTLRPIENALRDAKMDKAQIYDVILVGGSTRIPKIQNVVQDFFNGKELNKTINPDEAVACGAAVQAATLRGDKSAAVKNVVVLEVTPFSLGIETAGGVMSTIVRRNTTIPNKKTVSYSINQTSIVVAVYEGERAMTKDNNLLGKFELTDIPAPSGATEIEIIFCINPDDVLEVSTVVKSSGEPKKLTISHNKEHLTKEEIDGMIHDLERYKADEERERESVLSKNVLESYCFNMKRAVEENLKHILMVCDDTISWLDVNDHRQKEDYYQKYRQTQEAVDTALMKLL</sequence>
<keyword evidence="3 5" id="KW-0067">ATP-binding</keyword>
<evidence type="ECO:0000256" key="1">
    <source>
        <dbReference type="ARBA" id="ARBA00007381"/>
    </source>
</evidence>
<proteinExistence type="inferred from homology"/>
<comment type="similarity">
    <text evidence="1 5">Belongs to the heat shock protein 70 family.</text>
</comment>
<organism evidence="6 7">
    <name type="scientific">Homarus americanus</name>
    <name type="common">American lobster</name>
    <dbReference type="NCBI Taxonomy" id="6706"/>
    <lineage>
        <taxon>Eukaryota</taxon>
        <taxon>Metazoa</taxon>
        <taxon>Ecdysozoa</taxon>
        <taxon>Arthropoda</taxon>
        <taxon>Crustacea</taxon>
        <taxon>Multicrustacea</taxon>
        <taxon>Malacostraca</taxon>
        <taxon>Eumalacostraca</taxon>
        <taxon>Eucarida</taxon>
        <taxon>Decapoda</taxon>
        <taxon>Pleocyemata</taxon>
        <taxon>Astacidea</taxon>
        <taxon>Nephropoidea</taxon>
        <taxon>Nephropidae</taxon>
        <taxon>Homarus</taxon>
    </lineage>
</organism>
<dbReference type="Proteomes" id="UP000747542">
    <property type="component" value="Unassembled WGS sequence"/>
</dbReference>
<dbReference type="InterPro" id="IPR013126">
    <property type="entry name" value="Hsp_70_fam"/>
</dbReference>
<keyword evidence="2 5" id="KW-0547">Nucleotide-binding</keyword>
<dbReference type="EMBL" id="JAHLQT010001931">
    <property type="protein sequence ID" value="KAG7177748.1"/>
    <property type="molecule type" value="Genomic_DNA"/>
</dbReference>
<protein>
    <submittedName>
        <fullName evidence="6">Heat shock 70 kDa protein cognate 4-like 1</fullName>
    </submittedName>
</protein>
<dbReference type="Pfam" id="PF00012">
    <property type="entry name" value="HSP70"/>
    <property type="match status" value="1"/>
</dbReference>
<evidence type="ECO:0000313" key="7">
    <source>
        <dbReference type="Proteomes" id="UP000747542"/>
    </source>
</evidence>
<dbReference type="GO" id="GO:0140662">
    <property type="term" value="F:ATP-dependent protein folding chaperone"/>
    <property type="evidence" value="ECO:0007669"/>
    <property type="project" value="InterPro"/>
</dbReference>
<accession>A0A8J5NF31</accession>
<dbReference type="FunFam" id="3.30.30.30:FF:000001">
    <property type="entry name" value="heat shock 70 kDa protein-like"/>
    <property type="match status" value="1"/>
</dbReference>
<evidence type="ECO:0000256" key="2">
    <source>
        <dbReference type="ARBA" id="ARBA00022741"/>
    </source>
</evidence>
<dbReference type="GO" id="GO:0005524">
    <property type="term" value="F:ATP binding"/>
    <property type="evidence" value="ECO:0007669"/>
    <property type="project" value="UniProtKB-KW"/>
</dbReference>
<dbReference type="AlphaFoldDB" id="A0A8J5NF31"/>
<name>A0A8J5NF31_HOMAM</name>
<comment type="caution">
    <text evidence="6">The sequence shown here is derived from an EMBL/GenBank/DDBJ whole genome shotgun (WGS) entry which is preliminary data.</text>
</comment>
<dbReference type="FunFam" id="3.30.420.40:FF:000172">
    <property type="entry name" value="Heat shock 70 kDa protein"/>
    <property type="match status" value="1"/>
</dbReference>
<gene>
    <name evidence="6" type="primary">Hsc70-4-L1</name>
    <name evidence="6" type="ORF">Hamer_G008419</name>
</gene>
<dbReference type="FunFam" id="3.90.640.10:FF:000134">
    <property type="entry name" value="Heat shock cognate 71 kDa protein"/>
    <property type="match status" value="1"/>
</dbReference>